<comment type="caution">
    <text evidence="7">The sequence shown here is derived from an EMBL/GenBank/DDBJ whole genome shotgun (WGS) entry which is preliminary data.</text>
</comment>
<evidence type="ECO:0000313" key="7">
    <source>
        <dbReference type="EMBL" id="CAK6974488.1"/>
    </source>
</evidence>
<dbReference type="PRINTS" id="PR00237">
    <property type="entry name" value="GPCRRHODOPSN"/>
</dbReference>
<dbReference type="Proteomes" id="UP001314229">
    <property type="component" value="Unassembled WGS sequence"/>
</dbReference>
<feature type="transmembrane region" description="Helical" evidence="5">
    <location>
        <begin position="109"/>
        <end position="126"/>
    </location>
</feature>
<evidence type="ECO:0000256" key="1">
    <source>
        <dbReference type="ARBA" id="ARBA00004370"/>
    </source>
</evidence>
<feature type="transmembrane region" description="Helical" evidence="5">
    <location>
        <begin position="58"/>
        <end position="81"/>
    </location>
</feature>
<feature type="transmembrane region" description="Helical" evidence="5">
    <location>
        <begin position="191"/>
        <end position="209"/>
    </location>
</feature>
<dbReference type="GO" id="GO:0004930">
    <property type="term" value="F:G protein-coupled receptor activity"/>
    <property type="evidence" value="ECO:0007669"/>
    <property type="project" value="InterPro"/>
</dbReference>
<feature type="transmembrane region" description="Helical" evidence="5">
    <location>
        <begin position="399"/>
        <end position="414"/>
    </location>
</feature>
<dbReference type="AlphaFoldDB" id="A0AAV1PSM0"/>
<evidence type="ECO:0000256" key="5">
    <source>
        <dbReference type="SAM" id="Phobius"/>
    </source>
</evidence>
<evidence type="ECO:0000313" key="8">
    <source>
        <dbReference type="Proteomes" id="UP001314229"/>
    </source>
</evidence>
<dbReference type="FunFam" id="1.20.1070.10:FF:000096">
    <property type="entry name" value="Odorant receptor 131-2"/>
    <property type="match status" value="1"/>
</dbReference>
<keyword evidence="2 5" id="KW-0812">Transmembrane</keyword>
<dbReference type="PROSITE" id="PS50262">
    <property type="entry name" value="G_PROTEIN_RECEP_F1_2"/>
    <property type="match status" value="2"/>
</dbReference>
<protein>
    <submittedName>
        <fullName evidence="7">PREDICTED: G-protein coupled receptor 183-like</fullName>
    </submittedName>
</protein>
<dbReference type="EMBL" id="CAWUFR010000259">
    <property type="protein sequence ID" value="CAK6974488.1"/>
    <property type="molecule type" value="Genomic_DNA"/>
</dbReference>
<dbReference type="PANTHER" id="PTHR26451:SF998">
    <property type="entry name" value="ODORANT RECEPTOR-RELATED"/>
    <property type="match status" value="1"/>
</dbReference>
<feature type="transmembrane region" description="Helical" evidence="5">
    <location>
        <begin position="369"/>
        <end position="392"/>
    </location>
</feature>
<dbReference type="InterPro" id="IPR017452">
    <property type="entry name" value="GPCR_Rhodpsn_7TM"/>
</dbReference>
<evidence type="ECO:0000259" key="6">
    <source>
        <dbReference type="PROSITE" id="PS50262"/>
    </source>
</evidence>
<dbReference type="CDD" id="cd00637">
    <property type="entry name" value="7tm_classA_rhodopsin-like"/>
    <property type="match status" value="1"/>
</dbReference>
<organism evidence="7 8">
    <name type="scientific">Scomber scombrus</name>
    <name type="common">Atlantic mackerel</name>
    <name type="synonym">Scomber vernalis</name>
    <dbReference type="NCBI Taxonomy" id="13677"/>
    <lineage>
        <taxon>Eukaryota</taxon>
        <taxon>Metazoa</taxon>
        <taxon>Chordata</taxon>
        <taxon>Craniata</taxon>
        <taxon>Vertebrata</taxon>
        <taxon>Euteleostomi</taxon>
        <taxon>Actinopterygii</taxon>
        <taxon>Neopterygii</taxon>
        <taxon>Teleostei</taxon>
        <taxon>Neoteleostei</taxon>
        <taxon>Acanthomorphata</taxon>
        <taxon>Pelagiaria</taxon>
        <taxon>Scombriformes</taxon>
        <taxon>Scombridae</taxon>
        <taxon>Scomber</taxon>
    </lineage>
</organism>
<evidence type="ECO:0000256" key="4">
    <source>
        <dbReference type="ARBA" id="ARBA00023136"/>
    </source>
</evidence>
<name>A0AAV1PSM0_SCOSC</name>
<dbReference type="GO" id="GO:0004984">
    <property type="term" value="F:olfactory receptor activity"/>
    <property type="evidence" value="ECO:0007669"/>
    <property type="project" value="TreeGrafter"/>
</dbReference>
<feature type="transmembrane region" description="Helical" evidence="5">
    <location>
        <begin position="21"/>
        <end position="38"/>
    </location>
</feature>
<keyword evidence="8" id="KW-1185">Reference proteome</keyword>
<dbReference type="InterPro" id="IPR000276">
    <property type="entry name" value="GPCR_Rhodpsn"/>
</dbReference>
<feature type="transmembrane region" description="Helical" evidence="5">
    <location>
        <begin position="265"/>
        <end position="285"/>
    </location>
</feature>
<feature type="transmembrane region" description="Helical" evidence="5">
    <location>
        <begin position="88"/>
        <end position="103"/>
    </location>
</feature>
<feature type="transmembrane region" description="Helical" evidence="5">
    <location>
        <begin position="332"/>
        <end position="349"/>
    </location>
</feature>
<dbReference type="GO" id="GO:0016020">
    <property type="term" value="C:membrane"/>
    <property type="evidence" value="ECO:0007669"/>
    <property type="project" value="UniProtKB-SubCell"/>
</dbReference>
<proteinExistence type="predicted"/>
<feature type="transmembrane region" description="Helical" evidence="5">
    <location>
        <begin position="138"/>
        <end position="161"/>
    </location>
</feature>
<reference evidence="7 8" key="1">
    <citation type="submission" date="2024-01" db="EMBL/GenBank/DDBJ databases">
        <authorList>
            <person name="Alioto T."/>
            <person name="Alioto T."/>
            <person name="Gomez Garrido J."/>
        </authorList>
    </citation>
    <scope>NUCLEOTIDE SEQUENCE [LARGE SCALE GENOMIC DNA]</scope>
</reference>
<dbReference type="Pfam" id="PF00001">
    <property type="entry name" value="7tm_1"/>
    <property type="match status" value="1"/>
</dbReference>
<dbReference type="InterPro" id="IPR052921">
    <property type="entry name" value="GPCR1_Superfamily_Member"/>
</dbReference>
<feature type="domain" description="G-protein coupled receptors family 1 profile" evidence="6">
    <location>
        <begin position="349"/>
        <end position="448"/>
    </location>
</feature>
<comment type="subcellular location">
    <subcellularLocation>
        <location evidence="1">Membrane</location>
    </subcellularLocation>
</comment>
<dbReference type="SUPFAM" id="SSF81321">
    <property type="entry name" value="Family A G protein-coupled receptor-like"/>
    <property type="match status" value="2"/>
</dbReference>
<dbReference type="PANTHER" id="PTHR26451">
    <property type="entry name" value="G_PROTEIN_RECEP_F1_2 DOMAIN-CONTAINING PROTEIN"/>
    <property type="match status" value="1"/>
</dbReference>
<gene>
    <name evidence="7" type="ORF">FSCOSCO3_A028842</name>
</gene>
<sequence>MNMSAANVTVVLQYRDSFTKAVTKNVIVVVIGISINFINANLIHTFRKHQIFYMNPRYVLFIHLVVNDMIQMTLTVILFVVSYTLYKLNVSVCCIFILIALFTTENTPLNLACMAVECYIAICLPLRHMQICTVKRTLMLIGLIWMTSMFSVLPDLFITLATEPLDFFNSRVFCLRQTAFPHPLIVQKRDITYAVFLVIVWLTIFYTYFKILFTVKTASKDAKKARKTIMLHGFQLLLCMSSYATPQLKEALLRWFPKNYADSLFAIYITVQILPRSISPIIYGIRDNTFRKYLKKYLLCRSANVNFSCQEMNMSAANVTVVLQYRDSFTKAVTKNVIVVVLGISINYINANLIHTFRKHQIFYMNPRYVLFIHLVVNDMIQMTLTVILFVISYTLYKLNVSVCCIFILIALFTTENTPLNLACMAVECYIAICLPLRHMQICTVSKP</sequence>
<accession>A0AAV1PSM0</accession>
<keyword evidence="3 5" id="KW-1133">Transmembrane helix</keyword>
<keyword evidence="7" id="KW-0675">Receptor</keyword>
<evidence type="ECO:0000256" key="2">
    <source>
        <dbReference type="ARBA" id="ARBA00022692"/>
    </source>
</evidence>
<evidence type="ECO:0000256" key="3">
    <source>
        <dbReference type="ARBA" id="ARBA00022989"/>
    </source>
</evidence>
<dbReference type="Gene3D" id="1.20.1070.10">
    <property type="entry name" value="Rhodopsin 7-helix transmembrane proteins"/>
    <property type="match status" value="2"/>
</dbReference>
<feature type="transmembrane region" description="Helical" evidence="5">
    <location>
        <begin position="229"/>
        <end position="245"/>
    </location>
</feature>
<keyword evidence="4 5" id="KW-0472">Membrane</keyword>
<dbReference type="GO" id="GO:0005549">
    <property type="term" value="F:odorant binding"/>
    <property type="evidence" value="ECO:0007669"/>
    <property type="project" value="TreeGrafter"/>
</dbReference>
<feature type="domain" description="G-protein coupled receptors family 1 profile" evidence="6">
    <location>
        <begin position="38"/>
        <end position="283"/>
    </location>
</feature>